<reference evidence="1" key="1">
    <citation type="submission" date="2021-06" db="EMBL/GenBank/DDBJ databases">
        <authorList>
            <person name="Kallberg Y."/>
            <person name="Tangrot J."/>
            <person name="Rosling A."/>
        </authorList>
    </citation>
    <scope>NUCLEOTIDE SEQUENCE</scope>
    <source>
        <strain evidence="1">BR232B</strain>
    </source>
</reference>
<dbReference type="AlphaFoldDB" id="A0A9N9G742"/>
<proteinExistence type="predicted"/>
<name>A0A9N9G742_9GLOM</name>
<dbReference type="OrthoDB" id="2326988at2759"/>
<evidence type="ECO:0000313" key="1">
    <source>
        <dbReference type="EMBL" id="CAG8585481.1"/>
    </source>
</evidence>
<dbReference type="Proteomes" id="UP000789739">
    <property type="component" value="Unassembled WGS sequence"/>
</dbReference>
<evidence type="ECO:0000313" key="2">
    <source>
        <dbReference type="Proteomes" id="UP000789739"/>
    </source>
</evidence>
<dbReference type="EMBL" id="CAJVPI010000965">
    <property type="protein sequence ID" value="CAG8585481.1"/>
    <property type="molecule type" value="Genomic_DNA"/>
</dbReference>
<gene>
    <name evidence="1" type="ORF">PBRASI_LOCUS6845</name>
</gene>
<comment type="caution">
    <text evidence="1">The sequence shown here is derived from an EMBL/GenBank/DDBJ whole genome shotgun (WGS) entry which is preliminary data.</text>
</comment>
<accession>A0A9N9G742</accession>
<keyword evidence="2" id="KW-1185">Reference proteome</keyword>
<protein>
    <submittedName>
        <fullName evidence="1">5049_t:CDS:1</fullName>
    </submittedName>
</protein>
<sequence length="222" mass="26006">MFPLLPLELYLKIASYIDEDDTPTLYSCILVNRQSFLGYINILWRKPFHIAHRLPRHKVVNLVKVCVSTFTADEKRRLTARGLRFPTQSSPPLINYIKFIEYVSDAYIIEALTHFHGVSTIELWKLLIEKLVNDAAKIKCLEIRNFALYWSCMRLDQTLFMMREVKVLKVKRITREQVKILAKFVAIQNSLWEAFFGEVYTGIGEIIEALEDYREKKGSLLD</sequence>
<organism evidence="1 2">
    <name type="scientific">Paraglomus brasilianum</name>
    <dbReference type="NCBI Taxonomy" id="144538"/>
    <lineage>
        <taxon>Eukaryota</taxon>
        <taxon>Fungi</taxon>
        <taxon>Fungi incertae sedis</taxon>
        <taxon>Mucoromycota</taxon>
        <taxon>Glomeromycotina</taxon>
        <taxon>Glomeromycetes</taxon>
        <taxon>Paraglomerales</taxon>
        <taxon>Paraglomeraceae</taxon>
        <taxon>Paraglomus</taxon>
    </lineage>
</organism>